<keyword evidence="8" id="KW-0378">Hydrolase</keyword>
<evidence type="ECO:0000313" key="8">
    <source>
        <dbReference type="EMBL" id="CAA0104397.1"/>
    </source>
</evidence>
<keyword evidence="5" id="KW-0472">Membrane</keyword>
<comment type="subcellular location">
    <subcellularLocation>
        <location evidence="1">Membrane</location>
        <topology evidence="1">Single-pass membrane protein</topology>
    </subcellularLocation>
</comment>
<dbReference type="PANTHER" id="PTHR42911">
    <property type="entry name" value="MODULATOR OF FTSH PROTEASE HFLC"/>
    <property type="match status" value="1"/>
</dbReference>
<reference evidence="8 9" key="1">
    <citation type="submission" date="2019-12" db="EMBL/GenBank/DDBJ databases">
        <authorList>
            <person name="Reyes-Prieto M."/>
        </authorList>
    </citation>
    <scope>NUCLEOTIDE SEQUENCE [LARGE SCALE GENOMIC DNA]</scope>
    <source>
        <strain evidence="8">HF14-78462</strain>
    </source>
</reference>
<accession>A0A5S9PK89</accession>
<comment type="function">
    <text evidence="6">HflC and HflK could regulate a protease.</text>
</comment>
<dbReference type="EMBL" id="CACSAS010000001">
    <property type="protein sequence ID" value="CAA0104397.1"/>
    <property type="molecule type" value="Genomic_DNA"/>
</dbReference>
<dbReference type="SMART" id="SM00244">
    <property type="entry name" value="PHB"/>
    <property type="match status" value="1"/>
</dbReference>
<dbReference type="GO" id="GO:0008233">
    <property type="term" value="F:peptidase activity"/>
    <property type="evidence" value="ECO:0007669"/>
    <property type="project" value="UniProtKB-KW"/>
</dbReference>
<evidence type="ECO:0000256" key="6">
    <source>
        <dbReference type="PIRNR" id="PIRNR005651"/>
    </source>
</evidence>
<dbReference type="PIRSF" id="PIRSF005651">
    <property type="entry name" value="HflC"/>
    <property type="match status" value="1"/>
</dbReference>
<dbReference type="SUPFAM" id="SSF117892">
    <property type="entry name" value="Band 7/SPFH domain"/>
    <property type="match status" value="1"/>
</dbReference>
<dbReference type="InterPro" id="IPR036013">
    <property type="entry name" value="Band_7/SPFH_dom_sf"/>
</dbReference>
<dbReference type="AlphaFoldDB" id="A0A5S9PK89"/>
<evidence type="ECO:0000256" key="4">
    <source>
        <dbReference type="ARBA" id="ARBA00022989"/>
    </source>
</evidence>
<comment type="similarity">
    <text evidence="2 6">Belongs to the band 7/mec-2 family. HflC subfamily.</text>
</comment>
<dbReference type="Pfam" id="PF01145">
    <property type="entry name" value="Band_7"/>
    <property type="match status" value="1"/>
</dbReference>
<dbReference type="GO" id="GO:0006508">
    <property type="term" value="P:proteolysis"/>
    <property type="evidence" value="ECO:0007669"/>
    <property type="project" value="UniProtKB-KW"/>
</dbReference>
<keyword evidence="4" id="KW-1133">Transmembrane helix</keyword>
<evidence type="ECO:0000259" key="7">
    <source>
        <dbReference type="SMART" id="SM00244"/>
    </source>
</evidence>
<keyword evidence="9" id="KW-1185">Reference proteome</keyword>
<organism evidence="8 9">
    <name type="scientific">Starkeya nomas</name>
    <dbReference type="NCBI Taxonomy" id="2666134"/>
    <lineage>
        <taxon>Bacteria</taxon>
        <taxon>Pseudomonadati</taxon>
        <taxon>Pseudomonadota</taxon>
        <taxon>Alphaproteobacteria</taxon>
        <taxon>Hyphomicrobiales</taxon>
        <taxon>Xanthobacteraceae</taxon>
        <taxon>Starkeya</taxon>
    </lineage>
</organism>
<keyword evidence="3" id="KW-0812">Transmembrane</keyword>
<name>A0A5S9PK89_9HYPH</name>
<protein>
    <recommendedName>
        <fullName evidence="6">Protein HflC</fullName>
    </recommendedName>
</protein>
<proteinExistence type="inferred from homology"/>
<sequence length="305" mass="33744">MKNSLGLILAVVAAAILIALYSALFSVYQTQQALVLRFGEPVRVIEQPGLNVKIPLVDSVIFVDKRILDLENPSQEVIAADQKRLVVDAFARYRIVNPLRFYQSVGSIEGANSRLATILNSSLRRVLGESTFTEVVRDQRENLMARIRDQVNREAAGFGISVIDVRIRRADLPEANSQAVFQRMQTERQREASEIRAQGGEAAQTIRSRADRDSTIIVAEANATGDKLRGEGEAQRNEIFAQAYGRDKQFFDFYRSMQAYEASMKSGDTRMLLTPDSEFFRFFNNPAPTAPAPASAGAAPAAPAN</sequence>
<evidence type="ECO:0000313" key="9">
    <source>
        <dbReference type="Proteomes" id="UP000433050"/>
    </source>
</evidence>
<dbReference type="Proteomes" id="UP000433050">
    <property type="component" value="Unassembled WGS sequence"/>
</dbReference>
<evidence type="ECO:0000256" key="1">
    <source>
        <dbReference type="ARBA" id="ARBA00004167"/>
    </source>
</evidence>
<feature type="domain" description="Band 7" evidence="7">
    <location>
        <begin position="22"/>
        <end position="184"/>
    </location>
</feature>
<dbReference type="Gene3D" id="3.30.479.30">
    <property type="entry name" value="Band 7 domain"/>
    <property type="match status" value="1"/>
</dbReference>
<dbReference type="GO" id="GO:0016020">
    <property type="term" value="C:membrane"/>
    <property type="evidence" value="ECO:0007669"/>
    <property type="project" value="UniProtKB-SubCell"/>
</dbReference>
<evidence type="ECO:0000256" key="3">
    <source>
        <dbReference type="ARBA" id="ARBA00022692"/>
    </source>
</evidence>
<dbReference type="PANTHER" id="PTHR42911:SF1">
    <property type="entry name" value="MODULATOR OF FTSH PROTEASE HFLC"/>
    <property type="match status" value="1"/>
</dbReference>
<keyword evidence="8" id="KW-0645">Protease</keyword>
<evidence type="ECO:0000256" key="2">
    <source>
        <dbReference type="ARBA" id="ARBA00007862"/>
    </source>
</evidence>
<dbReference type="CDD" id="cd03405">
    <property type="entry name" value="SPFH_HflC"/>
    <property type="match status" value="1"/>
</dbReference>
<dbReference type="InterPro" id="IPR001107">
    <property type="entry name" value="Band_7"/>
</dbReference>
<dbReference type="InterPro" id="IPR010200">
    <property type="entry name" value="HflC"/>
</dbReference>
<evidence type="ECO:0000256" key="5">
    <source>
        <dbReference type="ARBA" id="ARBA00023136"/>
    </source>
</evidence>
<gene>
    <name evidence="8" type="primary">hflC</name>
    <name evidence="8" type="ORF">STARVERO_03124</name>
</gene>
<dbReference type="RefSeq" id="WP_159599888.1">
    <property type="nucleotide sequence ID" value="NZ_CACSAS010000001.1"/>
</dbReference>